<reference evidence="3 4" key="1">
    <citation type="submission" date="2020-08" db="EMBL/GenBank/DDBJ databases">
        <title>The completed genome sequence of the pathogenic ascomycete fungus Penicillium digitatum.</title>
        <authorList>
            <person name="Wang M."/>
        </authorList>
    </citation>
    <scope>NUCLEOTIDE SEQUENCE [LARGE SCALE GENOMIC DNA]</scope>
    <source>
        <strain evidence="3 4">PdW03</strain>
    </source>
</reference>
<dbReference type="VEuPathDB" id="FungiDB:PDIP_40630"/>
<organism evidence="3 4">
    <name type="scientific">Penicillium digitatum</name>
    <name type="common">Green mold</name>
    <dbReference type="NCBI Taxonomy" id="36651"/>
    <lineage>
        <taxon>Eukaryota</taxon>
        <taxon>Fungi</taxon>
        <taxon>Dikarya</taxon>
        <taxon>Ascomycota</taxon>
        <taxon>Pezizomycotina</taxon>
        <taxon>Eurotiomycetes</taxon>
        <taxon>Eurotiomycetidae</taxon>
        <taxon>Eurotiales</taxon>
        <taxon>Aspergillaceae</taxon>
        <taxon>Penicillium</taxon>
    </lineage>
</organism>
<feature type="region of interest" description="Disordered" evidence="2">
    <location>
        <begin position="138"/>
        <end position="196"/>
    </location>
</feature>
<dbReference type="GeneID" id="26232381"/>
<evidence type="ECO:0000256" key="1">
    <source>
        <dbReference type="SAM" id="Coils"/>
    </source>
</evidence>
<evidence type="ECO:0000313" key="4">
    <source>
        <dbReference type="Proteomes" id="UP000595662"/>
    </source>
</evidence>
<evidence type="ECO:0000313" key="3">
    <source>
        <dbReference type="EMBL" id="QQK46557.1"/>
    </source>
</evidence>
<feature type="coiled-coil region" evidence="1">
    <location>
        <begin position="294"/>
        <end position="328"/>
    </location>
</feature>
<feature type="compositionally biased region" description="Polar residues" evidence="2">
    <location>
        <begin position="158"/>
        <end position="172"/>
    </location>
</feature>
<dbReference type="AlphaFoldDB" id="A0A7T6XSS8"/>
<protein>
    <submittedName>
        <fullName evidence="3">Uncharacterized protein</fullName>
    </submittedName>
</protein>
<proteinExistence type="predicted"/>
<sequence length="348" mass="37937">MDRINCNQPSSGLDQLNFDSQAFFNGLANLDAEGTFNASNDFNSYEIPELLGSFDECYAGVILDGLNQSDFGQPSSTTPVNHSAQAVSNNLPIHAPYRRTTYDPSIGIAYTPEDTDADKVRKWENLIAQANFANAIVPPSASRPVEEETVGQPAQDMESPNSLFESPRSSSVDALGTPSTTPSTPSPPQHTAATVAPSNAPTNVIASAIPHTVRLPRALTSHKGYAQHVSPFAPVATISPPVPATPSSRELENARSRIQSLAKERNYYQRCLRKATAIDPKTGKTSLQLLHAENMALRRANAKQLKENENLKQEIEGARMSYASLVENYNSNIKQLHRAQFELRHLGK</sequence>
<dbReference type="OMA" id="ANCSAQP"/>
<dbReference type="RefSeq" id="XP_014535054.1">
    <property type="nucleotide sequence ID" value="XM_014679568.1"/>
</dbReference>
<evidence type="ECO:0000256" key="2">
    <source>
        <dbReference type="SAM" id="MobiDB-lite"/>
    </source>
</evidence>
<gene>
    <name evidence="3" type="ORF">Pdw03_1455</name>
</gene>
<dbReference type="EMBL" id="CP060778">
    <property type="protein sequence ID" value="QQK46557.1"/>
    <property type="molecule type" value="Genomic_DNA"/>
</dbReference>
<dbReference type="KEGG" id="pdp:PDIP_40630"/>
<accession>A0A7T6XSS8</accession>
<dbReference type="Proteomes" id="UP000595662">
    <property type="component" value="Chromosome 5"/>
</dbReference>
<name>A0A7T6XSS8_PENDI</name>
<keyword evidence="1" id="KW-0175">Coiled coil</keyword>